<feature type="region of interest" description="Disordered" evidence="1">
    <location>
        <begin position="41"/>
        <end position="95"/>
    </location>
</feature>
<proteinExistence type="predicted"/>
<reference evidence="3" key="1">
    <citation type="journal article" date="2014" name="Stand. Genomic Sci.">
        <title>Complete genome sequence of Burkholderia phymatum STM815(T), a broad host range and efficient nitrogen-fixing symbiont of Mimosa species.</title>
        <authorList>
            <person name="Moulin L."/>
            <person name="Klonowska A."/>
            <person name="Caroline B."/>
            <person name="Booth K."/>
            <person name="Vriezen J.A."/>
            <person name="Melkonian R."/>
            <person name="James E.K."/>
            <person name="Young J.P."/>
            <person name="Bena G."/>
            <person name="Hauser L."/>
            <person name="Land M."/>
            <person name="Kyrpides N."/>
            <person name="Bruce D."/>
            <person name="Chain P."/>
            <person name="Copeland A."/>
            <person name="Pitluck S."/>
            <person name="Woyke T."/>
            <person name="Lizotte-Waniewski M."/>
            <person name="Bristow J."/>
            <person name="Riley M."/>
        </authorList>
    </citation>
    <scope>NUCLEOTIDE SEQUENCE [LARGE SCALE GENOMIC DNA]</scope>
    <source>
        <strain evidence="3">DSM 17167 / CIP 108236 / LMG 21445 / STM815</strain>
    </source>
</reference>
<protein>
    <submittedName>
        <fullName evidence="2">Uncharacterized protein</fullName>
    </submittedName>
</protein>
<dbReference type="KEGG" id="bph:Bphy_4106"/>
<sequence>MSSYKRRTANRLINRTTDPAALFLQCERQLQPVAAAIERPRIKPRFRAGPPRPGPSTAPCLAEPSRAAARDKLPLSRIASSGASSSSVNMFEPAE</sequence>
<gene>
    <name evidence="2" type="ordered locus">Bphy_4106</name>
</gene>
<evidence type="ECO:0000256" key="1">
    <source>
        <dbReference type="SAM" id="MobiDB-lite"/>
    </source>
</evidence>
<dbReference type="Proteomes" id="UP000001192">
    <property type="component" value="Chromosome 2"/>
</dbReference>
<evidence type="ECO:0000313" key="3">
    <source>
        <dbReference type="Proteomes" id="UP000001192"/>
    </source>
</evidence>
<dbReference type="EMBL" id="CP001044">
    <property type="protein sequence ID" value="ACC73228.1"/>
    <property type="molecule type" value="Genomic_DNA"/>
</dbReference>
<evidence type="ECO:0000313" key="2">
    <source>
        <dbReference type="EMBL" id="ACC73228.1"/>
    </source>
</evidence>
<dbReference type="AlphaFoldDB" id="B2JPN7"/>
<dbReference type="HOGENOM" id="CLU_2367447_0_0_4"/>
<organism evidence="2 3">
    <name type="scientific">Paraburkholderia phymatum (strain DSM 17167 / CIP 108236 / LMG 21445 / STM815)</name>
    <name type="common">Burkholderia phymatum</name>
    <dbReference type="NCBI Taxonomy" id="391038"/>
    <lineage>
        <taxon>Bacteria</taxon>
        <taxon>Pseudomonadati</taxon>
        <taxon>Pseudomonadota</taxon>
        <taxon>Betaproteobacteria</taxon>
        <taxon>Burkholderiales</taxon>
        <taxon>Burkholderiaceae</taxon>
        <taxon>Paraburkholderia</taxon>
    </lineage>
</organism>
<accession>B2JPN7</accession>
<keyword evidence="3" id="KW-1185">Reference proteome</keyword>
<name>B2JPN7_PARP8</name>